<accession>A0A1Y1Z5P3</accession>
<gene>
    <name evidence="2" type="ORF">K493DRAFT_344981</name>
</gene>
<name>A0A1Y1Z5P3_9FUNG</name>
<dbReference type="EMBL" id="MCFE01000024">
    <property type="protein sequence ID" value="ORY05536.1"/>
    <property type="molecule type" value="Genomic_DNA"/>
</dbReference>
<evidence type="ECO:0000256" key="1">
    <source>
        <dbReference type="SAM" id="Phobius"/>
    </source>
</evidence>
<organism evidence="2 3">
    <name type="scientific">Basidiobolus meristosporus CBS 931.73</name>
    <dbReference type="NCBI Taxonomy" id="1314790"/>
    <lineage>
        <taxon>Eukaryota</taxon>
        <taxon>Fungi</taxon>
        <taxon>Fungi incertae sedis</taxon>
        <taxon>Zoopagomycota</taxon>
        <taxon>Entomophthoromycotina</taxon>
        <taxon>Basidiobolomycetes</taxon>
        <taxon>Basidiobolales</taxon>
        <taxon>Basidiobolaceae</taxon>
        <taxon>Basidiobolus</taxon>
    </lineage>
</organism>
<proteinExistence type="predicted"/>
<evidence type="ECO:0000313" key="3">
    <source>
        <dbReference type="Proteomes" id="UP000193498"/>
    </source>
</evidence>
<keyword evidence="1" id="KW-0472">Membrane</keyword>
<protein>
    <submittedName>
        <fullName evidence="2">Uncharacterized protein</fullName>
    </submittedName>
</protein>
<dbReference type="STRING" id="1314790.A0A1Y1Z5P3"/>
<sequence>MPLVKFSTFGWVCQKIGFLVVLGILFFLITLFSRISPRRAEFDVEYTLHSSPSPEEEELASYVDKYVPPRCPSELALLTRDELARKNFYFDCEVLTRPGLTHWRVLNCKSTERCGLGHLLVQPYDYTKCQQLKGEVLSMNQTFDSFLKVEFGPDAFLARIHGSQLYAMDQWIFTDDCTYKFPYHLPFKSGLFLDLIHLGSGYNAISEMRNSKGATSQTILKNHALHLCDECVPTSLSHDMPACQPNQELNGILETTADGRTTWRPAGCIPPTVDGGCLVSKRRIIFLGDPFLHGVMNELFGRFPSDTNQLVDPTSTIRQAGNVKGIFLKHSGFLTTELLTEIKQADTVVLSLPRNQDKAMSDYVEQGAHLIEQILSISETPLTIYKVDNGVPYQAGDPWPQIYREQLGNRLISARFHPSPNFHSIHAFQESLSLFDMDLIHPNREALWASILVNRLLVKLKFCE</sequence>
<dbReference type="AlphaFoldDB" id="A0A1Y1Z5P3"/>
<keyword evidence="3" id="KW-1185">Reference proteome</keyword>
<dbReference type="InParanoid" id="A0A1Y1Z5P3"/>
<keyword evidence="1" id="KW-0812">Transmembrane</keyword>
<comment type="caution">
    <text evidence="2">The sequence shown here is derived from an EMBL/GenBank/DDBJ whole genome shotgun (WGS) entry which is preliminary data.</text>
</comment>
<evidence type="ECO:0000313" key="2">
    <source>
        <dbReference type="EMBL" id="ORY05536.1"/>
    </source>
</evidence>
<feature type="transmembrane region" description="Helical" evidence="1">
    <location>
        <begin position="6"/>
        <end position="32"/>
    </location>
</feature>
<reference evidence="2 3" key="1">
    <citation type="submission" date="2016-07" db="EMBL/GenBank/DDBJ databases">
        <title>Pervasive Adenine N6-methylation of Active Genes in Fungi.</title>
        <authorList>
            <consortium name="DOE Joint Genome Institute"/>
            <person name="Mondo S.J."/>
            <person name="Dannebaum R.O."/>
            <person name="Kuo R.C."/>
            <person name="Labutti K."/>
            <person name="Haridas S."/>
            <person name="Kuo A."/>
            <person name="Salamov A."/>
            <person name="Ahrendt S.R."/>
            <person name="Lipzen A."/>
            <person name="Sullivan W."/>
            <person name="Andreopoulos W.B."/>
            <person name="Clum A."/>
            <person name="Lindquist E."/>
            <person name="Daum C."/>
            <person name="Ramamoorthy G.K."/>
            <person name="Gryganskyi A."/>
            <person name="Culley D."/>
            <person name="Magnuson J.K."/>
            <person name="James T.Y."/>
            <person name="O'Malley M.A."/>
            <person name="Stajich J.E."/>
            <person name="Spatafora J.W."/>
            <person name="Visel A."/>
            <person name="Grigoriev I.V."/>
        </authorList>
    </citation>
    <scope>NUCLEOTIDE SEQUENCE [LARGE SCALE GENOMIC DNA]</scope>
    <source>
        <strain evidence="2 3">CBS 931.73</strain>
    </source>
</reference>
<keyword evidence="1" id="KW-1133">Transmembrane helix</keyword>
<dbReference type="Proteomes" id="UP000193498">
    <property type="component" value="Unassembled WGS sequence"/>
</dbReference>